<dbReference type="EMBL" id="LJHD01000069">
    <property type="protein sequence ID" value="ONI45195.1"/>
    <property type="molecule type" value="Genomic_DNA"/>
</dbReference>
<sequence length="133" mass="15608">MINLRPHHLLCTQFYRGNGYSNDFVKNMNYITSKLRADKDIEIKVVYSTDNICAKCPSLVSENMCRTNDKVNEMDLKIVNYFNVEAKPYNYKEITGAINSQMTYDKYLDICDHCQWFGMCASIKLYKEEKREG</sequence>
<evidence type="ECO:0000313" key="1">
    <source>
        <dbReference type="EMBL" id="ONI45195.1"/>
    </source>
</evidence>
<dbReference type="Proteomes" id="UP000188637">
    <property type="component" value="Unassembled WGS sequence"/>
</dbReference>
<reference evidence="1" key="1">
    <citation type="submission" date="2016-08" db="EMBL/GenBank/DDBJ databases">
        <authorList>
            <person name="Ngugi D.K."/>
            <person name="Miyake S."/>
            <person name="Stingl U."/>
        </authorList>
    </citation>
    <scope>NUCLEOTIDE SEQUENCE</scope>
    <source>
        <strain evidence="1">SCG-D08WGA-EpuloA1</strain>
    </source>
</reference>
<gene>
    <name evidence="1" type="ORF">AN640_04850</name>
</gene>
<keyword evidence="2" id="KW-1185">Reference proteome</keyword>
<proteinExistence type="predicted"/>
<organism evidence="1 2">
    <name type="scientific">Candidatus Epulonipiscium fishelsonii</name>
    <dbReference type="NCBI Taxonomy" id="77094"/>
    <lineage>
        <taxon>Bacteria</taxon>
        <taxon>Bacillati</taxon>
        <taxon>Bacillota</taxon>
        <taxon>Clostridia</taxon>
        <taxon>Lachnospirales</taxon>
        <taxon>Lachnospiraceae</taxon>
        <taxon>Candidatus Epulonipiscium</taxon>
    </lineage>
</organism>
<accession>A0ACC8XIM3</accession>
<evidence type="ECO:0000313" key="2">
    <source>
        <dbReference type="Proteomes" id="UP000188637"/>
    </source>
</evidence>
<comment type="caution">
    <text evidence="1">The sequence shown here is derived from an EMBL/GenBank/DDBJ whole genome shotgun (WGS) entry which is preliminary data.</text>
</comment>
<name>A0ACC8XIM3_9FIRM</name>
<protein>
    <submittedName>
        <fullName evidence="1">Uncharacterized protein</fullName>
    </submittedName>
</protein>